<dbReference type="OrthoDB" id="8663148at2"/>
<comment type="subcellular location">
    <subcellularLocation>
        <location evidence="1">Cell envelope</location>
    </subcellularLocation>
</comment>
<dbReference type="GO" id="GO:0030313">
    <property type="term" value="C:cell envelope"/>
    <property type="evidence" value="ECO:0007669"/>
    <property type="project" value="UniProtKB-SubCell"/>
</dbReference>
<name>A0A4Y3R121_STRCI</name>
<keyword evidence="4" id="KW-0732">Signal</keyword>
<dbReference type="Pfam" id="PF13416">
    <property type="entry name" value="SBP_bac_8"/>
    <property type="match status" value="1"/>
</dbReference>
<dbReference type="PANTHER" id="PTHR43649:SF31">
    <property type="entry name" value="SN-GLYCEROL-3-PHOSPHATE-BINDING PERIPLASMIC PROTEIN UGPB"/>
    <property type="match status" value="1"/>
</dbReference>
<dbReference type="PANTHER" id="PTHR43649">
    <property type="entry name" value="ARABINOSE-BINDING PROTEIN-RELATED"/>
    <property type="match status" value="1"/>
</dbReference>
<dbReference type="PROSITE" id="PS51257">
    <property type="entry name" value="PROKAR_LIPOPROTEIN"/>
    <property type="match status" value="1"/>
</dbReference>
<evidence type="ECO:0000256" key="4">
    <source>
        <dbReference type="ARBA" id="ARBA00022729"/>
    </source>
</evidence>
<dbReference type="RefSeq" id="WP_086813960.1">
    <property type="nucleotide sequence ID" value="NZ_BJMM01000019.1"/>
</dbReference>
<protein>
    <recommendedName>
        <fullName evidence="7">Extracellular solute-binding protein</fullName>
    </recommendedName>
</protein>
<dbReference type="Gene3D" id="3.40.190.10">
    <property type="entry name" value="Periplasmic binding protein-like II"/>
    <property type="match status" value="2"/>
</dbReference>
<dbReference type="EMBL" id="BJMM01000019">
    <property type="protein sequence ID" value="GEB51261.1"/>
    <property type="molecule type" value="Genomic_DNA"/>
</dbReference>
<gene>
    <name evidence="5" type="ORF">SCA03_38120</name>
</gene>
<dbReference type="SUPFAM" id="SSF53850">
    <property type="entry name" value="Periplasmic binding protein-like II"/>
    <property type="match status" value="1"/>
</dbReference>
<evidence type="ECO:0000256" key="3">
    <source>
        <dbReference type="ARBA" id="ARBA00022448"/>
    </source>
</evidence>
<evidence type="ECO:0000256" key="2">
    <source>
        <dbReference type="ARBA" id="ARBA00008520"/>
    </source>
</evidence>
<evidence type="ECO:0000313" key="6">
    <source>
        <dbReference type="Proteomes" id="UP000319210"/>
    </source>
</evidence>
<keyword evidence="6" id="KW-1185">Reference proteome</keyword>
<dbReference type="AlphaFoldDB" id="A0A4Y3R121"/>
<dbReference type="Proteomes" id="UP000319210">
    <property type="component" value="Unassembled WGS sequence"/>
</dbReference>
<comment type="similarity">
    <text evidence="2">Belongs to the bacterial solute-binding protein 1 family.</text>
</comment>
<evidence type="ECO:0000256" key="1">
    <source>
        <dbReference type="ARBA" id="ARBA00004196"/>
    </source>
</evidence>
<keyword evidence="3" id="KW-0813">Transport</keyword>
<dbReference type="InterPro" id="IPR050490">
    <property type="entry name" value="Bact_solute-bd_prot1"/>
</dbReference>
<sequence length="433" mass="47598">MSHTGIRAAAVVLASAAVLTSVTGCGSGSGGDGKSFTYWSMWTENEPQAAVLKSAIKSFEKDTGVKVNVQWQGRTVMEKLAPTLTTGKVPDLVDQSDDKLYPTLVQSKRAKNLSHLFDKPATGEKKKLSQVLKMGYMSYLRDQPDGSGNKWLVPYEVTSVNLWYDASDKDVRPPKTWDELLDICAALKKKDRACIAADGDQPVYILWWLDYLADRIGGDGVMKKAITDPSGKGWDHPAVKKAAGMVKELVDKGYLLDGYDASKYPEQQNRWAQGKAAFNLNGSWLPTETEKFAEKGFDYKAAPFPSATEAKGGKRNATDVRLFGFAVPKQAKNAGAAEKFISYFLAKKRLSGIADKAGNITPRPDIEAPSLLRDAQRQMESTPSREQLPGSVTSYTDKVLYPAYKDLFFGHASPDRFLAKVKKLHTSYGEGRN</sequence>
<reference evidence="5 6" key="1">
    <citation type="submission" date="2019-06" db="EMBL/GenBank/DDBJ databases">
        <title>Whole genome shotgun sequence of Streptomyces cacaoi subsp. cacaoi NBRC 12748.</title>
        <authorList>
            <person name="Hosoyama A."/>
            <person name="Uohara A."/>
            <person name="Ohji S."/>
            <person name="Ichikawa N."/>
        </authorList>
    </citation>
    <scope>NUCLEOTIDE SEQUENCE [LARGE SCALE GENOMIC DNA]</scope>
    <source>
        <strain evidence="5 6">NBRC 12748</strain>
    </source>
</reference>
<evidence type="ECO:0000313" key="5">
    <source>
        <dbReference type="EMBL" id="GEB51261.1"/>
    </source>
</evidence>
<evidence type="ECO:0008006" key="7">
    <source>
        <dbReference type="Google" id="ProtNLM"/>
    </source>
</evidence>
<accession>A0A4Y3R121</accession>
<dbReference type="InterPro" id="IPR006059">
    <property type="entry name" value="SBP"/>
</dbReference>
<organism evidence="5 6">
    <name type="scientific">Streptomyces cacaoi</name>
    <dbReference type="NCBI Taxonomy" id="1898"/>
    <lineage>
        <taxon>Bacteria</taxon>
        <taxon>Bacillati</taxon>
        <taxon>Actinomycetota</taxon>
        <taxon>Actinomycetes</taxon>
        <taxon>Kitasatosporales</taxon>
        <taxon>Streptomycetaceae</taxon>
        <taxon>Streptomyces</taxon>
    </lineage>
</organism>
<comment type="caution">
    <text evidence="5">The sequence shown here is derived from an EMBL/GenBank/DDBJ whole genome shotgun (WGS) entry which is preliminary data.</text>
</comment>
<proteinExistence type="inferred from homology"/>